<dbReference type="SUPFAM" id="SSF48008">
    <property type="entry name" value="GntR ligand-binding domain-like"/>
    <property type="match status" value="1"/>
</dbReference>
<dbReference type="STRING" id="391595.RLO149_c002550"/>
<dbReference type="PROSITE" id="PS50949">
    <property type="entry name" value="HTH_GNTR"/>
    <property type="match status" value="1"/>
</dbReference>
<evidence type="ECO:0000259" key="4">
    <source>
        <dbReference type="PROSITE" id="PS50949"/>
    </source>
</evidence>
<evidence type="ECO:0000256" key="3">
    <source>
        <dbReference type="ARBA" id="ARBA00023163"/>
    </source>
</evidence>
<organism evidence="5 6">
    <name type="scientific">Roseobacter litoralis (strain ATCC 49566 / DSM 6996 / JCM 21268 / NBRC 15278 / OCh 149)</name>
    <dbReference type="NCBI Taxonomy" id="391595"/>
    <lineage>
        <taxon>Bacteria</taxon>
        <taxon>Pseudomonadati</taxon>
        <taxon>Pseudomonadota</taxon>
        <taxon>Alphaproteobacteria</taxon>
        <taxon>Rhodobacterales</taxon>
        <taxon>Roseobacteraceae</taxon>
        <taxon>Roseobacter</taxon>
    </lineage>
</organism>
<dbReference type="Pfam" id="PF00392">
    <property type="entry name" value="GntR"/>
    <property type="match status" value="1"/>
</dbReference>
<sequence length="241" mass="27134">MTLVLDDLSKWKLDPLVAVSPQLRLILRSRIIRNDLKPASRLSEPELAREYHVSRQPVREAFITLMNEGLLEIRPQRGTFVKLIDYDAVLNGRFVREAVEADIVKRLADTPPDGLVKDLRTQLDAQKAVGARDPAKFIELDERFHHTLADAAGVGKAWSILDAIKTQMDRVRFLTFEEFPVAKLIDQHTAIVDAIEQQHVAGAEVAMRTHLMEILSSLPKVQALYPAYFDGSAQTIPDPKP</sequence>
<dbReference type="Gene3D" id="1.20.120.530">
    <property type="entry name" value="GntR ligand-binding domain-like"/>
    <property type="match status" value="1"/>
</dbReference>
<dbReference type="Pfam" id="PF07729">
    <property type="entry name" value="FCD"/>
    <property type="match status" value="1"/>
</dbReference>
<dbReference type="Proteomes" id="UP000001353">
    <property type="component" value="Chromosome"/>
</dbReference>
<dbReference type="SMART" id="SM00895">
    <property type="entry name" value="FCD"/>
    <property type="match status" value="1"/>
</dbReference>
<keyword evidence="1" id="KW-0805">Transcription regulation</keyword>
<dbReference type="InterPro" id="IPR008920">
    <property type="entry name" value="TF_FadR/GntR_C"/>
</dbReference>
<evidence type="ECO:0000256" key="2">
    <source>
        <dbReference type="ARBA" id="ARBA00023125"/>
    </source>
</evidence>
<dbReference type="InterPro" id="IPR011711">
    <property type="entry name" value="GntR_C"/>
</dbReference>
<reference evidence="5 6" key="1">
    <citation type="journal article" date="2011" name="BMC Genomics">
        <title>Comparative genome analysis and genome-guided physiological analysis of Roseobacter litoralis.</title>
        <authorList>
            <person name="Kalhoefer D."/>
            <person name="Thole S."/>
            <person name="Voget S."/>
            <person name="Lehmann R."/>
            <person name="Liesegang H."/>
            <person name="Wollher A."/>
            <person name="Daniel R."/>
            <person name="Simon M."/>
            <person name="Brinkhoff T."/>
        </authorList>
    </citation>
    <scope>NUCLEOTIDE SEQUENCE [LARGE SCALE GENOMIC DNA]</scope>
    <source>
        <strain evidence="6">ATCC 49566 / DSM 6996 / JCM 21268 / NBRC 15278 / OCh 149</strain>
    </source>
</reference>
<keyword evidence="3" id="KW-0804">Transcription</keyword>
<dbReference type="GO" id="GO:0003677">
    <property type="term" value="F:DNA binding"/>
    <property type="evidence" value="ECO:0007669"/>
    <property type="project" value="UniProtKB-KW"/>
</dbReference>
<dbReference type="SUPFAM" id="SSF46785">
    <property type="entry name" value="Winged helix' DNA-binding domain"/>
    <property type="match status" value="1"/>
</dbReference>
<dbReference type="GO" id="GO:0003700">
    <property type="term" value="F:DNA-binding transcription factor activity"/>
    <property type="evidence" value="ECO:0007669"/>
    <property type="project" value="InterPro"/>
</dbReference>
<keyword evidence="6" id="KW-1185">Reference proteome</keyword>
<dbReference type="PANTHER" id="PTHR43537:SF6">
    <property type="entry name" value="HTH-TYPE TRANSCRIPTIONAL REPRESSOR RSPR"/>
    <property type="match status" value="1"/>
</dbReference>
<dbReference type="InterPro" id="IPR036390">
    <property type="entry name" value="WH_DNA-bd_sf"/>
</dbReference>
<dbReference type="InterPro" id="IPR036388">
    <property type="entry name" value="WH-like_DNA-bd_sf"/>
</dbReference>
<dbReference type="InterPro" id="IPR000524">
    <property type="entry name" value="Tscrpt_reg_HTH_GntR"/>
</dbReference>
<proteinExistence type="predicted"/>
<dbReference type="OrthoDB" id="8638122at2"/>
<dbReference type="PANTHER" id="PTHR43537">
    <property type="entry name" value="TRANSCRIPTIONAL REGULATOR, GNTR FAMILY"/>
    <property type="match status" value="1"/>
</dbReference>
<keyword evidence="2" id="KW-0238">DNA-binding</keyword>
<dbReference type="RefSeq" id="WP_013960229.1">
    <property type="nucleotide sequence ID" value="NC_015730.1"/>
</dbReference>
<gene>
    <name evidence="5" type="ordered locus">RLO149_c002550</name>
</gene>
<dbReference type="AlphaFoldDB" id="F7ZFU6"/>
<dbReference type="EMBL" id="CP002623">
    <property type="protein sequence ID" value="AEI92286.1"/>
    <property type="molecule type" value="Genomic_DNA"/>
</dbReference>
<dbReference type="CDD" id="cd07377">
    <property type="entry name" value="WHTH_GntR"/>
    <property type="match status" value="1"/>
</dbReference>
<dbReference type="HOGENOM" id="CLU_017584_5_2_5"/>
<evidence type="ECO:0000313" key="6">
    <source>
        <dbReference type="Proteomes" id="UP000001353"/>
    </source>
</evidence>
<dbReference type="PRINTS" id="PR00035">
    <property type="entry name" value="HTHGNTR"/>
</dbReference>
<dbReference type="Gene3D" id="1.10.10.10">
    <property type="entry name" value="Winged helix-like DNA-binding domain superfamily/Winged helix DNA-binding domain"/>
    <property type="match status" value="1"/>
</dbReference>
<dbReference type="eggNOG" id="COG1802">
    <property type="taxonomic scope" value="Bacteria"/>
</dbReference>
<feature type="domain" description="HTH gntR-type" evidence="4">
    <location>
        <begin position="17"/>
        <end position="84"/>
    </location>
</feature>
<accession>F7ZFU6</accession>
<dbReference type="KEGG" id="rli:RLO149_c002550"/>
<protein>
    <submittedName>
        <fullName evidence="5">HTH-type transcriptional regulator, GntR family</fullName>
    </submittedName>
</protein>
<dbReference type="SMART" id="SM00345">
    <property type="entry name" value="HTH_GNTR"/>
    <property type="match status" value="1"/>
</dbReference>
<name>F7ZFU6_ROSLO</name>
<evidence type="ECO:0000313" key="5">
    <source>
        <dbReference type="EMBL" id="AEI92286.1"/>
    </source>
</evidence>
<evidence type="ECO:0000256" key="1">
    <source>
        <dbReference type="ARBA" id="ARBA00023015"/>
    </source>
</evidence>